<dbReference type="Proteomes" id="UP000237000">
    <property type="component" value="Unassembled WGS sequence"/>
</dbReference>
<dbReference type="EMBL" id="JXTC01000008">
    <property type="protein sequence ID" value="POO01537.1"/>
    <property type="molecule type" value="Genomic_DNA"/>
</dbReference>
<dbReference type="InParanoid" id="A0A2P5FUU9"/>
<comment type="caution">
    <text evidence="1">The sequence shown here is derived from an EMBL/GenBank/DDBJ whole genome shotgun (WGS) entry which is preliminary data.</text>
</comment>
<dbReference type="AlphaFoldDB" id="A0A2P5FUU9"/>
<proteinExistence type="predicted"/>
<keyword evidence="2" id="KW-1185">Reference proteome</keyword>
<accession>A0A2P5FUU9</accession>
<organism evidence="1 2">
    <name type="scientific">Trema orientale</name>
    <name type="common">Charcoal tree</name>
    <name type="synonym">Celtis orientalis</name>
    <dbReference type="NCBI Taxonomy" id="63057"/>
    <lineage>
        <taxon>Eukaryota</taxon>
        <taxon>Viridiplantae</taxon>
        <taxon>Streptophyta</taxon>
        <taxon>Embryophyta</taxon>
        <taxon>Tracheophyta</taxon>
        <taxon>Spermatophyta</taxon>
        <taxon>Magnoliopsida</taxon>
        <taxon>eudicotyledons</taxon>
        <taxon>Gunneridae</taxon>
        <taxon>Pentapetalae</taxon>
        <taxon>rosids</taxon>
        <taxon>fabids</taxon>
        <taxon>Rosales</taxon>
        <taxon>Cannabaceae</taxon>
        <taxon>Trema</taxon>
    </lineage>
</organism>
<reference evidence="2" key="1">
    <citation type="submission" date="2016-06" db="EMBL/GenBank/DDBJ databases">
        <title>Parallel loss of symbiosis genes in relatives of nitrogen-fixing non-legume Parasponia.</title>
        <authorList>
            <person name="Van Velzen R."/>
            <person name="Holmer R."/>
            <person name="Bu F."/>
            <person name="Rutten L."/>
            <person name="Van Zeijl A."/>
            <person name="Liu W."/>
            <person name="Santuari L."/>
            <person name="Cao Q."/>
            <person name="Sharma T."/>
            <person name="Shen D."/>
            <person name="Roswanjaya Y."/>
            <person name="Wardhani T."/>
            <person name="Kalhor M.S."/>
            <person name="Jansen J."/>
            <person name="Van den Hoogen J."/>
            <person name="Gungor B."/>
            <person name="Hartog M."/>
            <person name="Hontelez J."/>
            <person name="Verver J."/>
            <person name="Yang W.-C."/>
            <person name="Schijlen E."/>
            <person name="Repin R."/>
            <person name="Schilthuizen M."/>
            <person name="Schranz E."/>
            <person name="Heidstra R."/>
            <person name="Miyata K."/>
            <person name="Fedorova E."/>
            <person name="Kohlen W."/>
            <person name="Bisseling T."/>
            <person name="Smit S."/>
            <person name="Geurts R."/>
        </authorList>
    </citation>
    <scope>NUCLEOTIDE SEQUENCE [LARGE SCALE GENOMIC DNA]</scope>
    <source>
        <strain evidence="2">cv. RG33-2</strain>
    </source>
</reference>
<sequence>MAPAENPGEGCKKIWVDGNLWNFVPEELPHSMFENVNPTLTIDYLSNGLSKSYSGAELWQTAQEEEIFDGNVM</sequence>
<evidence type="ECO:0000313" key="1">
    <source>
        <dbReference type="EMBL" id="POO01537.1"/>
    </source>
</evidence>
<evidence type="ECO:0000313" key="2">
    <source>
        <dbReference type="Proteomes" id="UP000237000"/>
    </source>
</evidence>
<gene>
    <name evidence="1" type="ORF">TorRG33x02_028440</name>
</gene>
<name>A0A2P5FUU9_TREOI</name>
<protein>
    <submittedName>
        <fullName evidence="1">Uncharacterized protein</fullName>
    </submittedName>
</protein>